<organism evidence="3">
    <name type="scientific">Ixodes ricinus</name>
    <name type="common">Common tick</name>
    <name type="synonym">Acarus ricinus</name>
    <dbReference type="NCBI Taxonomy" id="34613"/>
    <lineage>
        <taxon>Eukaryota</taxon>
        <taxon>Metazoa</taxon>
        <taxon>Ecdysozoa</taxon>
        <taxon>Arthropoda</taxon>
        <taxon>Chelicerata</taxon>
        <taxon>Arachnida</taxon>
        <taxon>Acari</taxon>
        <taxon>Parasitiformes</taxon>
        <taxon>Ixodida</taxon>
        <taxon>Ixodoidea</taxon>
        <taxon>Ixodidae</taxon>
        <taxon>Ixodinae</taxon>
        <taxon>Ixodes</taxon>
    </lineage>
</organism>
<name>A0A147BLM7_IXORI</name>
<protein>
    <submittedName>
        <fullName evidence="3">Putative u6 snrna-associated sm-like protein lsm8 isoform x1</fullName>
    </submittedName>
</protein>
<proteinExistence type="predicted"/>
<keyword evidence="1" id="KW-0812">Transmembrane</keyword>
<dbReference type="EMBL" id="GEGO01003748">
    <property type="protein sequence ID" value="JAR91656.1"/>
    <property type="molecule type" value="Transcribed_RNA"/>
</dbReference>
<feature type="signal peptide" evidence="2">
    <location>
        <begin position="1"/>
        <end position="26"/>
    </location>
</feature>
<keyword evidence="2" id="KW-0732">Signal</keyword>
<feature type="transmembrane region" description="Helical" evidence="1">
    <location>
        <begin position="58"/>
        <end position="79"/>
    </location>
</feature>
<evidence type="ECO:0000256" key="1">
    <source>
        <dbReference type="SAM" id="Phobius"/>
    </source>
</evidence>
<evidence type="ECO:0000256" key="2">
    <source>
        <dbReference type="SAM" id="SignalP"/>
    </source>
</evidence>
<accession>A0A147BLM7</accession>
<reference evidence="3" key="1">
    <citation type="journal article" date="2018" name="PLoS Negl. Trop. Dis.">
        <title>Sialome diversity of ticks revealed by RNAseq of single tick salivary glands.</title>
        <authorList>
            <person name="Perner J."/>
            <person name="Kropackova S."/>
            <person name="Kopacek P."/>
            <person name="Ribeiro J.M."/>
        </authorList>
    </citation>
    <scope>NUCLEOTIDE SEQUENCE</scope>
    <source>
        <strain evidence="3">Siblings of single egg batch collected in Ceske Budejovice</strain>
        <tissue evidence="3">Salivary glands</tissue>
    </source>
</reference>
<dbReference type="AlphaFoldDB" id="A0A147BLM7"/>
<evidence type="ECO:0000313" key="3">
    <source>
        <dbReference type="EMBL" id="JAR91656.1"/>
    </source>
</evidence>
<sequence>MRVQYRLHTSTLAILDLLYVLPPCKSDQNLGCTSLIFFSISLRYIITNRGDNGQPCLRPLFIAAGLVVSSFHVITTLFAV</sequence>
<keyword evidence="1" id="KW-1133">Transmembrane helix</keyword>
<keyword evidence="1" id="KW-0472">Membrane</keyword>
<feature type="chain" id="PRO_5007542586" evidence="2">
    <location>
        <begin position="27"/>
        <end position="80"/>
    </location>
</feature>